<organism evidence="4 5">
    <name type="scientific">Nannochloropsis gaditana</name>
    <dbReference type="NCBI Taxonomy" id="72520"/>
    <lineage>
        <taxon>Eukaryota</taxon>
        <taxon>Sar</taxon>
        <taxon>Stramenopiles</taxon>
        <taxon>Ochrophyta</taxon>
        <taxon>Eustigmatophyceae</taxon>
        <taxon>Eustigmatales</taxon>
        <taxon>Monodopsidaceae</taxon>
        <taxon>Nannochloropsis</taxon>
    </lineage>
</organism>
<dbReference type="SMART" id="SM00239">
    <property type="entry name" value="C2"/>
    <property type="match status" value="1"/>
</dbReference>
<reference evidence="4 5" key="1">
    <citation type="journal article" date="2014" name="Mol. Plant">
        <title>Chromosome Scale Genome Assembly and Transcriptome Profiling of Nannochloropsis gaditana in Nitrogen Depletion.</title>
        <authorList>
            <person name="Corteggiani Carpinelli E."/>
            <person name="Telatin A."/>
            <person name="Vitulo N."/>
            <person name="Forcato C."/>
            <person name="D'Angelo M."/>
            <person name="Schiavon R."/>
            <person name="Vezzi A."/>
            <person name="Giacometti G.M."/>
            <person name="Morosinotto T."/>
            <person name="Valle G."/>
        </authorList>
    </citation>
    <scope>NUCLEOTIDE SEQUENCE [LARGE SCALE GENOMIC DNA]</scope>
    <source>
        <strain evidence="4 5">B-31</strain>
    </source>
</reference>
<evidence type="ECO:0000313" key="5">
    <source>
        <dbReference type="Proteomes" id="UP000019335"/>
    </source>
</evidence>
<feature type="compositionally biased region" description="Low complexity" evidence="1">
    <location>
        <begin position="224"/>
        <end position="257"/>
    </location>
</feature>
<sequence>MHQTTRSSRTALLHQVGHLPFSKKIPTFSPFRARLLRDRPTMHRNTHVVLGRVFCVVALLTSSTGAQPLSGCGLGETRLYIQVHGTDKLTACTDYFDNVDPYAIVSVGQDRLAVSKVTRTVDNEASPSWNQVLEFGCVESNTKLTFRVRDQDYFGDEACLGPLRLMGPWPPSGRRQVLCESPAMDPVVAGTPGTGCISFTLYYGLGLPSTIVSGDGTRTSTANTTSSLRPSTTPSLPSTLPSRPDTPSSPLPSVVTPQANVSTSPAENSDPHVPPPPRAPSLPPSSQSSPSPSSTSPRPPLVPSAPGMDHPSVAVRAPAPMGPEASKNTRHRSPKAALLAGGIISLVALVGIAAAVAVTRRRRRRAAVHNQGLEVDGTESGVRGAGGSSALGSAEVL</sequence>
<dbReference type="SUPFAM" id="SSF49562">
    <property type="entry name" value="C2 domain (Calcium/lipid-binding domain, CaLB)"/>
    <property type="match status" value="1"/>
</dbReference>
<name>W7U8W1_9STRA</name>
<dbReference type="InterPro" id="IPR000008">
    <property type="entry name" value="C2_dom"/>
</dbReference>
<dbReference type="Pfam" id="PF00168">
    <property type="entry name" value="C2"/>
    <property type="match status" value="1"/>
</dbReference>
<gene>
    <name evidence="4" type="ORF">Naga_100042g19</name>
</gene>
<evidence type="ECO:0000313" key="4">
    <source>
        <dbReference type="EMBL" id="EWM29394.1"/>
    </source>
</evidence>
<dbReference type="PROSITE" id="PS50004">
    <property type="entry name" value="C2"/>
    <property type="match status" value="1"/>
</dbReference>
<dbReference type="EMBL" id="AZIL01000168">
    <property type="protein sequence ID" value="EWM29394.1"/>
    <property type="molecule type" value="Genomic_DNA"/>
</dbReference>
<feature type="region of interest" description="Disordered" evidence="1">
    <location>
        <begin position="376"/>
        <end position="397"/>
    </location>
</feature>
<feature type="compositionally biased region" description="Polar residues" evidence="1">
    <location>
        <begin position="258"/>
        <end position="267"/>
    </location>
</feature>
<accession>W7U8W1</accession>
<feature type="compositionally biased region" description="Pro residues" evidence="1">
    <location>
        <begin position="272"/>
        <end position="283"/>
    </location>
</feature>
<keyword evidence="2" id="KW-0812">Transmembrane</keyword>
<dbReference type="OrthoDB" id="10382268at2759"/>
<dbReference type="Gene3D" id="2.60.40.150">
    <property type="entry name" value="C2 domain"/>
    <property type="match status" value="1"/>
</dbReference>
<feature type="domain" description="C2" evidence="3">
    <location>
        <begin position="58"/>
        <end position="182"/>
    </location>
</feature>
<feature type="transmembrane region" description="Helical" evidence="2">
    <location>
        <begin position="336"/>
        <end position="358"/>
    </location>
</feature>
<keyword evidence="2" id="KW-1133">Transmembrane helix</keyword>
<keyword evidence="5" id="KW-1185">Reference proteome</keyword>
<evidence type="ECO:0000256" key="2">
    <source>
        <dbReference type="SAM" id="Phobius"/>
    </source>
</evidence>
<proteinExistence type="predicted"/>
<feature type="region of interest" description="Disordered" evidence="1">
    <location>
        <begin position="216"/>
        <end position="333"/>
    </location>
</feature>
<evidence type="ECO:0000259" key="3">
    <source>
        <dbReference type="PROSITE" id="PS50004"/>
    </source>
</evidence>
<dbReference type="AlphaFoldDB" id="W7U8W1"/>
<keyword evidence="2" id="KW-0472">Membrane</keyword>
<comment type="caution">
    <text evidence="4">The sequence shown here is derived from an EMBL/GenBank/DDBJ whole genome shotgun (WGS) entry which is preliminary data.</text>
</comment>
<dbReference type="CDD" id="cd00030">
    <property type="entry name" value="C2"/>
    <property type="match status" value="1"/>
</dbReference>
<feature type="compositionally biased region" description="Low complexity" evidence="1">
    <location>
        <begin position="284"/>
        <end position="296"/>
    </location>
</feature>
<dbReference type="Proteomes" id="UP000019335">
    <property type="component" value="Chromosome 3"/>
</dbReference>
<dbReference type="InterPro" id="IPR035892">
    <property type="entry name" value="C2_domain_sf"/>
</dbReference>
<evidence type="ECO:0000256" key="1">
    <source>
        <dbReference type="SAM" id="MobiDB-lite"/>
    </source>
</evidence>
<protein>
    <submittedName>
        <fullName evidence="4">C2 membrane targeting protein</fullName>
    </submittedName>
</protein>